<dbReference type="InterPro" id="IPR033694">
    <property type="entry name" value="PGPEP1_Cys_AS"/>
</dbReference>
<dbReference type="EC" id="3.4.19.3" evidence="9"/>
<dbReference type="InterPro" id="IPR016125">
    <property type="entry name" value="Peptidase_C15-like"/>
</dbReference>
<dbReference type="HAMAP" id="MF_00417">
    <property type="entry name" value="Pyrrolid_peptidase"/>
    <property type="match status" value="1"/>
</dbReference>
<comment type="caution">
    <text evidence="11">The sequence shown here is derived from an EMBL/GenBank/DDBJ whole genome shotgun (WGS) entry which is preliminary data.</text>
</comment>
<accession>A0A235B3B9</accession>
<dbReference type="Gene3D" id="3.40.630.20">
    <property type="entry name" value="Peptidase C15, pyroglutamyl peptidase I-like"/>
    <property type="match status" value="1"/>
</dbReference>
<dbReference type="RefSeq" id="WP_094265369.1">
    <property type="nucleotide sequence ID" value="NZ_NOWF01000009.1"/>
</dbReference>
<evidence type="ECO:0000313" key="11">
    <source>
        <dbReference type="EMBL" id="OYD06806.1"/>
    </source>
</evidence>
<feature type="active site" evidence="9">
    <location>
        <position position="81"/>
    </location>
</feature>
<keyword evidence="12" id="KW-1185">Reference proteome</keyword>
<evidence type="ECO:0000256" key="7">
    <source>
        <dbReference type="ARBA" id="ARBA00022801"/>
    </source>
</evidence>
<dbReference type="PANTHER" id="PTHR23402">
    <property type="entry name" value="PROTEASE FAMILY C15 PYROGLUTAMYL-PEPTIDASE I-RELATED"/>
    <property type="match status" value="1"/>
</dbReference>
<dbReference type="FunFam" id="3.40.630.20:FF:000001">
    <property type="entry name" value="Pyrrolidone-carboxylate peptidase"/>
    <property type="match status" value="1"/>
</dbReference>
<comment type="similarity">
    <text evidence="4 9">Belongs to the peptidase C15 family.</text>
</comment>
<dbReference type="PIRSF" id="PIRSF015592">
    <property type="entry name" value="Prld-crbxl_pptds"/>
    <property type="match status" value="1"/>
</dbReference>
<keyword evidence="7 9" id="KW-0378">Hydrolase</keyword>
<feature type="active site" evidence="9 10">
    <location>
        <position position="144"/>
    </location>
</feature>
<evidence type="ECO:0000256" key="6">
    <source>
        <dbReference type="ARBA" id="ARBA00022670"/>
    </source>
</evidence>
<evidence type="ECO:0000256" key="1">
    <source>
        <dbReference type="ARBA" id="ARBA00001770"/>
    </source>
</evidence>
<evidence type="ECO:0000256" key="9">
    <source>
        <dbReference type="HAMAP-Rule" id="MF_00417"/>
    </source>
</evidence>
<dbReference type="SUPFAM" id="SSF53182">
    <property type="entry name" value="Pyrrolidone carboxyl peptidase (pyroglutamate aminopeptidase)"/>
    <property type="match status" value="1"/>
</dbReference>
<evidence type="ECO:0000313" key="12">
    <source>
        <dbReference type="Proteomes" id="UP000215459"/>
    </source>
</evidence>
<keyword evidence="5 9" id="KW-0963">Cytoplasm</keyword>
<dbReference type="PRINTS" id="PR00706">
    <property type="entry name" value="PYROGLUPTASE"/>
</dbReference>
<dbReference type="InterPro" id="IPR036440">
    <property type="entry name" value="Peptidase_C15-like_sf"/>
</dbReference>
<dbReference type="NCBIfam" id="NF009676">
    <property type="entry name" value="PRK13197.1"/>
    <property type="match status" value="1"/>
</dbReference>
<comment type="subunit">
    <text evidence="9">Homotetramer.</text>
</comment>
<evidence type="ECO:0000256" key="8">
    <source>
        <dbReference type="ARBA" id="ARBA00022807"/>
    </source>
</evidence>
<dbReference type="CDD" id="cd00501">
    <property type="entry name" value="Peptidase_C15"/>
    <property type="match status" value="1"/>
</dbReference>
<evidence type="ECO:0000256" key="3">
    <source>
        <dbReference type="ARBA" id="ARBA00004496"/>
    </source>
</evidence>
<feature type="active site" evidence="9">
    <location>
        <position position="168"/>
    </location>
</feature>
<evidence type="ECO:0000256" key="2">
    <source>
        <dbReference type="ARBA" id="ARBA00002280"/>
    </source>
</evidence>
<dbReference type="GO" id="GO:0006508">
    <property type="term" value="P:proteolysis"/>
    <property type="evidence" value="ECO:0007669"/>
    <property type="project" value="UniProtKB-KW"/>
</dbReference>
<evidence type="ECO:0000256" key="5">
    <source>
        <dbReference type="ARBA" id="ARBA00022490"/>
    </source>
</evidence>
<sequence>MEKTVLVTGFDPFGGDEVNPSLEAVKRLEGVVVDGVRVTSLGIPTVFGHSRRVLTEGIEEIRPHIVIGVGQAGGRARMTPERIAINVDDARIPDNIGRQPVDEPVEVDGPAAYWSTLPVKRMVQRMREAGVPAAVSHSAGTFVCNHLFYGLMHDLSRAGSNIRGGFIHIPYLPEQTVHREAPSMSLEMIVDGLKAAIAAVAEEGEDVKEVGGALC</sequence>
<protein>
    <recommendedName>
        <fullName evidence="9">Pyrrolidone-carboxylate peptidase</fullName>
        <ecNumber evidence="9">3.4.19.3</ecNumber>
    </recommendedName>
    <alternativeName>
        <fullName evidence="9">5-oxoprolyl-peptidase</fullName>
    </alternativeName>
    <alternativeName>
        <fullName evidence="9">Pyroglutamyl-peptidase I</fullName>
        <shortName evidence="9">PGP-I</shortName>
        <shortName evidence="9">Pyrase</shortName>
    </alternativeName>
</protein>
<dbReference type="EMBL" id="NOWF01000009">
    <property type="protein sequence ID" value="OYD06806.1"/>
    <property type="molecule type" value="Genomic_DNA"/>
</dbReference>
<dbReference type="InterPro" id="IPR029762">
    <property type="entry name" value="PGP-I_bact-type"/>
</dbReference>
<comment type="catalytic activity">
    <reaction evidence="1 9 10">
        <text>Release of an N-terminal pyroglutamyl group from a polypeptide, the second amino acid generally not being Pro.</text>
        <dbReference type="EC" id="3.4.19.3"/>
    </reaction>
</comment>
<dbReference type="GO" id="GO:0016920">
    <property type="term" value="F:pyroglutamyl-peptidase activity"/>
    <property type="evidence" value="ECO:0007669"/>
    <property type="project" value="UniProtKB-UniRule"/>
</dbReference>
<keyword evidence="8 9" id="KW-0788">Thiol protease</keyword>
<keyword evidence="6 9" id="KW-0645">Protease</keyword>
<dbReference type="NCBIfam" id="TIGR00504">
    <property type="entry name" value="pyro_pdase"/>
    <property type="match status" value="1"/>
</dbReference>
<comment type="subcellular location">
    <subcellularLocation>
        <location evidence="3 9">Cytoplasm</location>
    </subcellularLocation>
</comment>
<dbReference type="PANTHER" id="PTHR23402:SF1">
    <property type="entry name" value="PYROGLUTAMYL-PEPTIDASE I"/>
    <property type="match status" value="1"/>
</dbReference>
<dbReference type="Proteomes" id="UP000215459">
    <property type="component" value="Unassembled WGS sequence"/>
</dbReference>
<dbReference type="OrthoDB" id="9779738at2"/>
<organism evidence="11 12">
    <name type="scientific">Paludifilum halophilum</name>
    <dbReference type="NCBI Taxonomy" id="1642702"/>
    <lineage>
        <taxon>Bacteria</taxon>
        <taxon>Bacillati</taxon>
        <taxon>Bacillota</taxon>
        <taxon>Bacilli</taxon>
        <taxon>Bacillales</taxon>
        <taxon>Thermoactinomycetaceae</taxon>
        <taxon>Paludifilum</taxon>
    </lineage>
</organism>
<dbReference type="InterPro" id="IPR000816">
    <property type="entry name" value="Peptidase_C15"/>
</dbReference>
<dbReference type="AlphaFoldDB" id="A0A235B3B9"/>
<evidence type="ECO:0000256" key="4">
    <source>
        <dbReference type="ARBA" id="ARBA00006641"/>
    </source>
</evidence>
<proteinExistence type="inferred from homology"/>
<dbReference type="GO" id="GO:0005829">
    <property type="term" value="C:cytosol"/>
    <property type="evidence" value="ECO:0007669"/>
    <property type="project" value="InterPro"/>
</dbReference>
<dbReference type="PROSITE" id="PS01334">
    <property type="entry name" value="PYRASE_CYS"/>
    <property type="match status" value="1"/>
</dbReference>
<evidence type="ECO:0000256" key="10">
    <source>
        <dbReference type="PROSITE-ProRule" id="PRU10077"/>
    </source>
</evidence>
<reference evidence="11 12" key="1">
    <citation type="submission" date="2017-07" db="EMBL/GenBank/DDBJ databases">
        <title>The genome sequence of Paludifilum halophilum highlights mechanisms for microbial adaptation to high salt environemnts.</title>
        <authorList>
            <person name="Belbahri L."/>
        </authorList>
    </citation>
    <scope>NUCLEOTIDE SEQUENCE [LARGE SCALE GENOMIC DNA]</scope>
    <source>
        <strain evidence="11 12">DSM 102817</strain>
    </source>
</reference>
<gene>
    <name evidence="9 11" type="primary">pcp</name>
    <name evidence="11" type="ORF">CHM34_14735</name>
</gene>
<name>A0A235B3B9_9BACL</name>
<dbReference type="Pfam" id="PF01470">
    <property type="entry name" value="Peptidase_C15"/>
    <property type="match status" value="1"/>
</dbReference>
<comment type="function">
    <text evidence="2 9">Removes 5-oxoproline from various penultimate amino acid residues except L-proline.</text>
</comment>